<evidence type="ECO:0000256" key="2">
    <source>
        <dbReference type="ARBA" id="ARBA00005453"/>
    </source>
</evidence>
<comment type="subcellular location">
    <subcellularLocation>
        <location evidence="1">Mitochondrion inner membrane</location>
        <topology evidence="1">Peripheral membrane protein</topology>
        <orientation evidence="1">Matrix side</orientation>
    </subcellularLocation>
</comment>
<evidence type="ECO:0000256" key="3">
    <source>
        <dbReference type="ARBA" id="ARBA00022792"/>
    </source>
</evidence>
<gene>
    <name evidence="7" type="ORF">EC973_007661</name>
</gene>
<keyword evidence="8" id="KW-1185">Reference proteome</keyword>
<dbReference type="EMBL" id="JABAYA010000059">
    <property type="protein sequence ID" value="KAF7727352.1"/>
    <property type="molecule type" value="Genomic_DNA"/>
</dbReference>
<keyword evidence="5" id="KW-0496">Mitochondrion</keyword>
<keyword evidence="6" id="KW-0472">Membrane</keyword>
<dbReference type="PANTHER" id="PTHR31107">
    <property type="entry name" value="APOPTOGENIC PROTEIN 1, MITOCHONDRIAL"/>
    <property type="match status" value="1"/>
</dbReference>
<sequence>MIGTPDPVSNLRPVKYYVPPNETAEEREWRLTQTKVDEFNQSFWSANNALFTQAKAEYERELQLRGEEVTAEAMSVFYKDFLDKAYGRQMEYNRQWWKMNIAMLKPGCKAAFRSLRSKKEEVTQGTGFWEKSFES</sequence>
<accession>A0A8H7BLY9</accession>
<organism evidence="7 8">
    <name type="scientific">Apophysomyces ossiformis</name>
    <dbReference type="NCBI Taxonomy" id="679940"/>
    <lineage>
        <taxon>Eukaryota</taxon>
        <taxon>Fungi</taxon>
        <taxon>Fungi incertae sedis</taxon>
        <taxon>Mucoromycota</taxon>
        <taxon>Mucoromycotina</taxon>
        <taxon>Mucoromycetes</taxon>
        <taxon>Mucorales</taxon>
        <taxon>Mucorineae</taxon>
        <taxon>Mucoraceae</taxon>
        <taxon>Apophysomyces</taxon>
    </lineage>
</organism>
<dbReference type="Proteomes" id="UP000605846">
    <property type="component" value="Unassembled WGS sequence"/>
</dbReference>
<evidence type="ECO:0000256" key="1">
    <source>
        <dbReference type="ARBA" id="ARBA00004443"/>
    </source>
</evidence>
<evidence type="ECO:0000256" key="4">
    <source>
        <dbReference type="ARBA" id="ARBA00022946"/>
    </source>
</evidence>
<comment type="similarity">
    <text evidence="2">Belongs to the COA8 family.</text>
</comment>
<name>A0A8H7BLY9_9FUNG</name>
<keyword evidence="4" id="KW-0809">Transit peptide</keyword>
<evidence type="ECO:0008006" key="9">
    <source>
        <dbReference type="Google" id="ProtNLM"/>
    </source>
</evidence>
<evidence type="ECO:0000256" key="5">
    <source>
        <dbReference type="ARBA" id="ARBA00023128"/>
    </source>
</evidence>
<comment type="caution">
    <text evidence="7">The sequence shown here is derived from an EMBL/GenBank/DDBJ whole genome shotgun (WGS) entry which is preliminary data.</text>
</comment>
<dbReference type="GO" id="GO:0097193">
    <property type="term" value="P:intrinsic apoptotic signaling pathway"/>
    <property type="evidence" value="ECO:0007669"/>
    <property type="project" value="InterPro"/>
</dbReference>
<keyword evidence="3" id="KW-0999">Mitochondrion inner membrane</keyword>
<proteinExistence type="inferred from homology"/>
<evidence type="ECO:0000256" key="6">
    <source>
        <dbReference type="ARBA" id="ARBA00023136"/>
    </source>
</evidence>
<evidence type="ECO:0000313" key="7">
    <source>
        <dbReference type="EMBL" id="KAF7727352.1"/>
    </source>
</evidence>
<reference evidence="7" key="1">
    <citation type="submission" date="2020-01" db="EMBL/GenBank/DDBJ databases">
        <title>Genome Sequencing of Three Apophysomyces-Like Fungal Strains Confirms a Novel Fungal Genus in the Mucoromycota with divergent Burkholderia-like Endosymbiotic Bacteria.</title>
        <authorList>
            <person name="Stajich J.E."/>
            <person name="Macias A.M."/>
            <person name="Carter-House D."/>
            <person name="Lovett B."/>
            <person name="Kasson L.R."/>
            <person name="Berry K."/>
            <person name="Grigoriev I."/>
            <person name="Chang Y."/>
            <person name="Spatafora J."/>
            <person name="Kasson M.T."/>
        </authorList>
    </citation>
    <scope>NUCLEOTIDE SEQUENCE</scope>
    <source>
        <strain evidence="7">NRRL A-21654</strain>
    </source>
</reference>
<dbReference type="GO" id="GO:0005743">
    <property type="term" value="C:mitochondrial inner membrane"/>
    <property type="evidence" value="ECO:0007669"/>
    <property type="project" value="UniProtKB-SubCell"/>
</dbReference>
<evidence type="ECO:0000313" key="8">
    <source>
        <dbReference type="Proteomes" id="UP000605846"/>
    </source>
</evidence>
<dbReference type="OrthoDB" id="6246201at2759"/>
<dbReference type="Pfam" id="PF10231">
    <property type="entry name" value="COA8"/>
    <property type="match status" value="1"/>
</dbReference>
<dbReference type="PANTHER" id="PTHR31107:SF2">
    <property type="entry name" value="CYTOCHROME C OXIDASE ASSEMBLY FACTOR 8"/>
    <property type="match status" value="1"/>
</dbReference>
<dbReference type="InterPro" id="IPR018796">
    <property type="entry name" value="COA8"/>
</dbReference>
<dbReference type="AlphaFoldDB" id="A0A8H7BLY9"/>
<protein>
    <recommendedName>
        <fullName evidence="9">Apoptogenic protein 1, mitochondrial</fullName>
    </recommendedName>
</protein>